<feature type="transmembrane region" description="Helical" evidence="9">
    <location>
        <begin position="401"/>
        <end position="421"/>
    </location>
</feature>
<keyword evidence="8" id="KW-0175">Coiled coil</keyword>
<evidence type="ECO:0000256" key="6">
    <source>
        <dbReference type="ARBA" id="ARBA00023136"/>
    </source>
</evidence>
<evidence type="ECO:0000259" key="10">
    <source>
        <dbReference type="Pfam" id="PF06808"/>
    </source>
</evidence>
<feature type="transmembrane region" description="Helical" evidence="9">
    <location>
        <begin position="481"/>
        <end position="507"/>
    </location>
</feature>
<dbReference type="GO" id="GO:0005886">
    <property type="term" value="C:plasma membrane"/>
    <property type="evidence" value="ECO:0007669"/>
    <property type="project" value="UniProtKB-SubCell"/>
</dbReference>
<proteinExistence type="predicted"/>
<comment type="function">
    <text evidence="7">Part of the tripartite ATP-independent periplasmic (TRAP) transport system.</text>
</comment>
<dbReference type="OrthoDB" id="9796052at2"/>
<evidence type="ECO:0000313" key="12">
    <source>
        <dbReference type="Proteomes" id="UP000245539"/>
    </source>
</evidence>
<feature type="domain" description="TRAP C4-dicarboxylate transport system permease DctM subunit" evidence="10">
    <location>
        <begin position="364"/>
        <end position="545"/>
    </location>
</feature>
<organism evidence="11 12">
    <name type="scientific">Leucothrix pacifica</name>
    <dbReference type="NCBI Taxonomy" id="1247513"/>
    <lineage>
        <taxon>Bacteria</taxon>
        <taxon>Pseudomonadati</taxon>
        <taxon>Pseudomonadota</taxon>
        <taxon>Gammaproteobacteria</taxon>
        <taxon>Thiotrichales</taxon>
        <taxon>Thiotrichaceae</taxon>
        <taxon>Leucothrix</taxon>
    </lineage>
</organism>
<accession>A0A317CVG2</accession>
<reference evidence="11 12" key="1">
    <citation type="submission" date="2018-05" db="EMBL/GenBank/DDBJ databases">
        <title>Leucothrix arctica sp. nov., isolated from Arctic seawater.</title>
        <authorList>
            <person name="Choi A."/>
            <person name="Baek K."/>
        </authorList>
    </citation>
    <scope>NUCLEOTIDE SEQUENCE [LARGE SCALE GENOMIC DNA]</scope>
    <source>
        <strain evidence="11 12">JCM 18388</strain>
    </source>
</reference>
<evidence type="ECO:0000256" key="3">
    <source>
        <dbReference type="ARBA" id="ARBA00022519"/>
    </source>
</evidence>
<feature type="coiled-coil region" evidence="8">
    <location>
        <begin position="649"/>
        <end position="676"/>
    </location>
</feature>
<feature type="transmembrane region" description="Helical" evidence="9">
    <location>
        <begin position="324"/>
        <end position="341"/>
    </location>
</feature>
<evidence type="ECO:0000256" key="2">
    <source>
        <dbReference type="ARBA" id="ARBA00022475"/>
    </source>
</evidence>
<evidence type="ECO:0000256" key="7">
    <source>
        <dbReference type="RuleBase" id="RU369079"/>
    </source>
</evidence>
<feature type="domain" description="TRAP C4-dicarboxylate transport system permease DctM subunit" evidence="10">
    <location>
        <begin position="218"/>
        <end position="319"/>
    </location>
</feature>
<keyword evidence="3 7" id="KW-0997">Cell inner membrane</keyword>
<keyword evidence="12" id="KW-1185">Reference proteome</keyword>
<gene>
    <name evidence="11" type="ORF">DKW60_01905</name>
</gene>
<feature type="transmembrane region" description="Helical" evidence="9">
    <location>
        <begin position="164"/>
        <end position="185"/>
    </location>
</feature>
<evidence type="ECO:0000256" key="8">
    <source>
        <dbReference type="SAM" id="Coils"/>
    </source>
</evidence>
<dbReference type="InterPro" id="IPR004681">
    <property type="entry name" value="TRAP_DctM"/>
</dbReference>
<dbReference type="PANTHER" id="PTHR33362:SF7">
    <property type="entry name" value="SLL1103 PROTEIN"/>
    <property type="match status" value="1"/>
</dbReference>
<keyword evidence="6 9" id="KW-0472">Membrane</keyword>
<dbReference type="Pfam" id="PF06808">
    <property type="entry name" value="DctM"/>
    <property type="match status" value="3"/>
</dbReference>
<feature type="transmembrane region" description="Helical" evidence="9">
    <location>
        <begin position="441"/>
        <end position="474"/>
    </location>
</feature>
<dbReference type="GO" id="GO:0022857">
    <property type="term" value="F:transmembrane transporter activity"/>
    <property type="evidence" value="ECO:0007669"/>
    <property type="project" value="UniProtKB-UniRule"/>
</dbReference>
<keyword evidence="7" id="KW-0813">Transport</keyword>
<feature type="transmembrane region" description="Helical" evidence="9">
    <location>
        <begin position="104"/>
        <end position="129"/>
    </location>
</feature>
<keyword evidence="2" id="KW-1003">Cell membrane</keyword>
<feature type="domain" description="TRAP C4-dicarboxylate transport system permease DctM subunit" evidence="10">
    <location>
        <begin position="10"/>
        <end position="186"/>
    </location>
</feature>
<feature type="transmembrane region" description="Helical" evidence="9">
    <location>
        <begin position="226"/>
        <end position="251"/>
    </location>
</feature>
<evidence type="ECO:0000256" key="9">
    <source>
        <dbReference type="SAM" id="Phobius"/>
    </source>
</evidence>
<dbReference type="Proteomes" id="UP000245539">
    <property type="component" value="Unassembled WGS sequence"/>
</dbReference>
<feature type="transmembrane region" description="Helical" evidence="9">
    <location>
        <begin position="361"/>
        <end position="380"/>
    </location>
</feature>
<dbReference type="AlphaFoldDB" id="A0A317CVG2"/>
<feature type="transmembrane region" description="Helical" evidence="9">
    <location>
        <begin position="527"/>
        <end position="550"/>
    </location>
</feature>
<sequence>MELVFLGVLFLLMAVALVSGFPVAFALPGSAIITVGLAAGAGYMFEGDITAYFAQDGPKQWLSAGVTNFRSLYWIVERDTLIAIPLFIFMGIMLQRSKIAEDLLVAMAQLFGPIPGGLGISVVFVGALLAATTGIVGATVIAMGLISLPAMLRNNYSKSLATGTICASGTLGQIIPPSIVLIILADQLSSAADQASTARKALYKEATGEFSMPSQFDVVSASAGDMFMGALIPGAILVGLYMLYILIIAWIKPSMAPPVPYEGEYDAKFVRNILLALVPPLTLIFVVLGSIILGIATVNQAGSIGAVGAMIMAGYRLHRGGWSTFIPAFIAIVSLIVIAYLLSNHSLNVRNIQNEGDRQAIFYAAIAVGALLFAVAWSAWRVHKINDTLKEVMIETAKTTSMVFIILIGAAMLTSAFRAFGGEELVKHYLTGLPGGFWTQFLVVMLVIFLLGFFLDFIEIAVVVVPIVAPILLANPEANITAVWLGVMIGLNIQTSFLTPPFGFALFYLRGVADKVVKTMDIYKGAVVFICLQLVGLAIAGYFPVLVNYLPNRTHLLSETAPPPINPKLQRCLEDYAIAEYASDETNIRSAITKAQGLNIAYLPEDLQQTYDRSTADAAKSFELMEKIAVAKQALNDYMPEYEPAHRNVRGIEKSISRLSADIKALEEEIRNLTYTAGDNSEASAAMSAEIEAKKLEQEQLKATIPDSWTATREKYTELNNELTKARRNYYNVTDTAYQASQDLQKIIAATAELKAFRPQIDMLAESITHAPKDMAMDTIKAVEGRLGDIAGASSIKSSLSKARRALKKDDSEEGRAKAMDHQKDAIDKYVAEMAWRERAEKELAPELTTYDSAIANTVGLRSQPRLTDAQAKQVAMCQASHRDISLNF</sequence>
<comment type="subcellular location">
    <subcellularLocation>
        <location evidence="1 7">Cell inner membrane</location>
        <topology evidence="1 7">Multi-pass membrane protein</topology>
    </subcellularLocation>
</comment>
<evidence type="ECO:0000313" key="11">
    <source>
        <dbReference type="EMBL" id="PWR00333.1"/>
    </source>
</evidence>
<keyword evidence="4 9" id="KW-0812">Transmembrane</keyword>
<keyword evidence="5 9" id="KW-1133">Transmembrane helix</keyword>
<feature type="transmembrane region" description="Helical" evidence="9">
    <location>
        <begin position="135"/>
        <end position="152"/>
    </location>
</feature>
<dbReference type="PANTHER" id="PTHR33362">
    <property type="entry name" value="SIALIC ACID TRAP TRANSPORTER PERMEASE PROTEIN SIAT-RELATED"/>
    <property type="match status" value="1"/>
</dbReference>
<feature type="transmembrane region" description="Helical" evidence="9">
    <location>
        <begin position="272"/>
        <end position="295"/>
    </location>
</feature>
<name>A0A317CVG2_9GAMM</name>
<evidence type="ECO:0000256" key="4">
    <source>
        <dbReference type="ARBA" id="ARBA00022692"/>
    </source>
</evidence>
<dbReference type="InterPro" id="IPR010656">
    <property type="entry name" value="DctM"/>
</dbReference>
<evidence type="ECO:0000256" key="5">
    <source>
        <dbReference type="ARBA" id="ARBA00022989"/>
    </source>
</evidence>
<dbReference type="RefSeq" id="WP_109835978.1">
    <property type="nucleotide sequence ID" value="NZ_QGKM01000004.1"/>
</dbReference>
<comment type="caution">
    <text evidence="11">The sequence shown here is derived from an EMBL/GenBank/DDBJ whole genome shotgun (WGS) entry which is preliminary data.</text>
</comment>
<dbReference type="EMBL" id="QGKM01000004">
    <property type="protein sequence ID" value="PWR00333.1"/>
    <property type="molecule type" value="Genomic_DNA"/>
</dbReference>
<evidence type="ECO:0000256" key="1">
    <source>
        <dbReference type="ARBA" id="ARBA00004429"/>
    </source>
</evidence>
<protein>
    <submittedName>
        <fullName evidence="11">C4-dicarboxylate ABC transporter permease</fullName>
    </submittedName>
</protein>
<feature type="transmembrane region" description="Helical" evidence="9">
    <location>
        <begin position="71"/>
        <end position="92"/>
    </location>
</feature>